<keyword evidence="10 12" id="KW-0704">Schiff base</keyword>
<dbReference type="InterPro" id="IPR020624">
    <property type="entry name" value="Schiff_base-form_aldolases_CS"/>
</dbReference>
<feature type="binding site" evidence="12 15">
    <location>
        <position position="214"/>
    </location>
    <ligand>
        <name>pyruvate</name>
        <dbReference type="ChEBI" id="CHEBI:15361"/>
    </ligand>
</feature>
<evidence type="ECO:0000256" key="10">
    <source>
        <dbReference type="ARBA" id="ARBA00023270"/>
    </source>
</evidence>
<feature type="site" description="Part of a proton relay during catalysis" evidence="12">
    <location>
        <position position="119"/>
    </location>
</feature>
<evidence type="ECO:0000313" key="16">
    <source>
        <dbReference type="EMBL" id="QBG36973.1"/>
    </source>
</evidence>
<dbReference type="InterPro" id="IPR013785">
    <property type="entry name" value="Aldolase_TIM"/>
</dbReference>
<evidence type="ECO:0000256" key="5">
    <source>
        <dbReference type="ARBA" id="ARBA00022490"/>
    </source>
</evidence>
<evidence type="ECO:0000256" key="13">
    <source>
        <dbReference type="PIRNR" id="PIRNR001365"/>
    </source>
</evidence>
<dbReference type="PIRSF" id="PIRSF001365">
    <property type="entry name" value="DHDPS"/>
    <property type="match status" value="1"/>
</dbReference>
<keyword evidence="7 12" id="KW-0220">Diaminopimelate biosynthesis</keyword>
<dbReference type="Pfam" id="PF00701">
    <property type="entry name" value="DHDPS"/>
    <property type="match status" value="1"/>
</dbReference>
<dbReference type="GO" id="GO:0005829">
    <property type="term" value="C:cytosol"/>
    <property type="evidence" value="ECO:0007669"/>
    <property type="project" value="TreeGrafter"/>
</dbReference>
<evidence type="ECO:0000313" key="17">
    <source>
        <dbReference type="Proteomes" id="UP000290244"/>
    </source>
</evidence>
<sequence length="327" mass="35798">MNQNNSISARIVRANQCALWTALVTPFNQDGEIDYASLKAIASEQAQAGNGILLLGSTGEGLALNYDEQLAIVSFVCQLGLNTPIMVAVGGYNLAEQVRWIEQCNELTIDAYLLGSPLYAKPGALGQQQWFERLLDTANFPCMLYNVPSRSGVDIPISTIKQLQHHENCWAMKEASGDINTFLAYQQHCPDIALFSGEDAMMPYLAPAGVKGLVSVCANAWPQATNRYVDICLNRKPEQVYQLFPLWNNAVAALFSVANPIPVKVLMHQQGVINSPVLRAPLTHEELTETAALLDFDKQINQWLASEQTNNPHLSVPTTAGSEALLN</sequence>
<accession>A0A4P6P640</accession>
<gene>
    <name evidence="12" type="primary">dapA</name>
    <name evidence="16" type="ORF">EMK97_15210</name>
</gene>
<feature type="active site" description="Schiff-base intermediate with substrate" evidence="12 14">
    <location>
        <position position="173"/>
    </location>
</feature>
<comment type="subunit">
    <text evidence="12">Homotetramer; dimer of dimers.</text>
</comment>
<comment type="function">
    <text evidence="1 12">Catalyzes the condensation of (S)-aspartate-beta-semialdehyde [(S)-ASA] and pyruvate to 4-hydroxy-tetrahydrodipicolinate (HTPA).</text>
</comment>
<dbReference type="InterPro" id="IPR005263">
    <property type="entry name" value="DapA"/>
</dbReference>
<evidence type="ECO:0000256" key="15">
    <source>
        <dbReference type="PIRSR" id="PIRSR001365-2"/>
    </source>
</evidence>
<keyword evidence="17" id="KW-1185">Reference proteome</keyword>
<evidence type="ECO:0000256" key="7">
    <source>
        <dbReference type="ARBA" id="ARBA00022915"/>
    </source>
</evidence>
<feature type="active site" description="Proton donor/acceptor" evidence="12 14">
    <location>
        <position position="145"/>
    </location>
</feature>
<dbReference type="OrthoDB" id="9782828at2"/>
<dbReference type="PANTHER" id="PTHR12128">
    <property type="entry name" value="DIHYDRODIPICOLINATE SYNTHASE"/>
    <property type="match status" value="1"/>
</dbReference>
<evidence type="ECO:0000256" key="3">
    <source>
        <dbReference type="ARBA" id="ARBA00007592"/>
    </source>
</evidence>
<proteinExistence type="inferred from homology"/>
<feature type="site" description="Part of a proton relay during catalysis" evidence="12">
    <location>
        <position position="57"/>
    </location>
</feature>
<keyword evidence="9 12" id="KW-0456">Lyase</keyword>
<dbReference type="PROSITE" id="PS00665">
    <property type="entry name" value="DHDPS_1"/>
    <property type="match status" value="1"/>
</dbReference>
<comment type="catalytic activity">
    <reaction evidence="11 12">
        <text>L-aspartate 4-semialdehyde + pyruvate = (2S,4S)-4-hydroxy-2,3,4,5-tetrahydrodipicolinate + H2O + H(+)</text>
        <dbReference type="Rhea" id="RHEA:34171"/>
        <dbReference type="ChEBI" id="CHEBI:15361"/>
        <dbReference type="ChEBI" id="CHEBI:15377"/>
        <dbReference type="ChEBI" id="CHEBI:15378"/>
        <dbReference type="ChEBI" id="CHEBI:67139"/>
        <dbReference type="ChEBI" id="CHEBI:537519"/>
        <dbReference type="EC" id="4.3.3.7"/>
    </reaction>
</comment>
<dbReference type="InterPro" id="IPR002220">
    <property type="entry name" value="DapA-like"/>
</dbReference>
<evidence type="ECO:0000256" key="8">
    <source>
        <dbReference type="ARBA" id="ARBA00023154"/>
    </source>
</evidence>
<dbReference type="PANTHER" id="PTHR12128:SF66">
    <property type="entry name" value="4-HYDROXY-2-OXOGLUTARATE ALDOLASE, MITOCHONDRIAL"/>
    <property type="match status" value="1"/>
</dbReference>
<comment type="similarity">
    <text evidence="3 12 13">Belongs to the DapA family.</text>
</comment>
<keyword evidence="6 12" id="KW-0028">Amino-acid biosynthesis</keyword>
<dbReference type="EC" id="4.3.3.7" evidence="4 12"/>
<dbReference type="SMART" id="SM01130">
    <property type="entry name" value="DHDPS"/>
    <property type="match status" value="1"/>
</dbReference>
<dbReference type="UniPathway" id="UPA00034">
    <property type="reaction ID" value="UER00017"/>
</dbReference>
<dbReference type="Proteomes" id="UP000290244">
    <property type="component" value="Chromosome"/>
</dbReference>
<evidence type="ECO:0000256" key="6">
    <source>
        <dbReference type="ARBA" id="ARBA00022605"/>
    </source>
</evidence>
<dbReference type="KEGG" id="lsd:EMK97_15210"/>
<dbReference type="NCBIfam" id="TIGR00674">
    <property type="entry name" value="dapA"/>
    <property type="match status" value="1"/>
</dbReference>
<dbReference type="GO" id="GO:0009089">
    <property type="term" value="P:lysine biosynthetic process via diaminopimelate"/>
    <property type="evidence" value="ECO:0007669"/>
    <property type="project" value="UniProtKB-UniRule"/>
</dbReference>
<organism evidence="16 17">
    <name type="scientific">Litorilituus sediminis</name>
    <dbReference type="NCBI Taxonomy" id="718192"/>
    <lineage>
        <taxon>Bacteria</taxon>
        <taxon>Pseudomonadati</taxon>
        <taxon>Pseudomonadota</taxon>
        <taxon>Gammaproteobacteria</taxon>
        <taxon>Alteromonadales</taxon>
        <taxon>Colwelliaceae</taxon>
        <taxon>Litorilituus</taxon>
    </lineage>
</organism>
<dbReference type="InterPro" id="IPR020625">
    <property type="entry name" value="Schiff_base-form_aldolases_AS"/>
</dbReference>
<evidence type="ECO:0000256" key="2">
    <source>
        <dbReference type="ARBA" id="ARBA00005120"/>
    </source>
</evidence>
<keyword evidence="5 12" id="KW-0963">Cytoplasm</keyword>
<name>A0A4P6P640_9GAMM</name>
<evidence type="ECO:0000256" key="4">
    <source>
        <dbReference type="ARBA" id="ARBA00012086"/>
    </source>
</evidence>
<dbReference type="AlphaFoldDB" id="A0A4P6P640"/>
<dbReference type="PRINTS" id="PR00146">
    <property type="entry name" value="DHPICSNTHASE"/>
</dbReference>
<comment type="pathway">
    <text evidence="2 12">Amino-acid biosynthesis; L-lysine biosynthesis via DAP pathway; (S)-tetrahydrodipicolinate from L-aspartate: step 3/4.</text>
</comment>
<feature type="binding site" evidence="12 15">
    <location>
        <position position="58"/>
    </location>
    <ligand>
        <name>pyruvate</name>
        <dbReference type="ChEBI" id="CHEBI:15361"/>
    </ligand>
</feature>
<evidence type="ECO:0000256" key="9">
    <source>
        <dbReference type="ARBA" id="ARBA00023239"/>
    </source>
</evidence>
<evidence type="ECO:0000256" key="1">
    <source>
        <dbReference type="ARBA" id="ARBA00003294"/>
    </source>
</evidence>
<comment type="caution">
    <text evidence="12">Was originally thought to be a dihydrodipicolinate synthase (DHDPS), catalyzing the condensation of (S)-aspartate-beta-semialdehyde [(S)-ASA] and pyruvate to dihydrodipicolinate (DHDP). However, it was shown in E.coli that the product of the enzymatic reaction is not dihydrodipicolinate but in fact (4S)-4-hydroxy-2,3,4,5-tetrahydro-(2S)-dipicolinic acid (HTPA), and that the consecutive dehydration reaction leading to DHDP is not spontaneous but catalyzed by DapB.</text>
</comment>
<keyword evidence="8 12" id="KW-0457">Lysine biosynthesis</keyword>
<dbReference type="SUPFAM" id="SSF51569">
    <property type="entry name" value="Aldolase"/>
    <property type="match status" value="1"/>
</dbReference>
<protein>
    <recommendedName>
        <fullName evidence="4 12">4-hydroxy-tetrahydrodipicolinate synthase</fullName>
        <shortName evidence="12">HTPA synthase</shortName>
        <ecNumber evidence="4 12">4.3.3.7</ecNumber>
    </recommendedName>
</protein>
<reference evidence="16 17" key="1">
    <citation type="submission" date="2018-12" db="EMBL/GenBank/DDBJ databases">
        <title>Complete genome of Litorilituus sediminis.</title>
        <authorList>
            <person name="Liu A."/>
            <person name="Rong J."/>
        </authorList>
    </citation>
    <scope>NUCLEOTIDE SEQUENCE [LARGE SCALE GENOMIC DNA]</scope>
    <source>
        <strain evidence="16 17">JCM 17549</strain>
    </source>
</reference>
<dbReference type="EMBL" id="CP034759">
    <property type="protein sequence ID" value="QBG36973.1"/>
    <property type="molecule type" value="Genomic_DNA"/>
</dbReference>
<evidence type="ECO:0000256" key="14">
    <source>
        <dbReference type="PIRSR" id="PIRSR001365-1"/>
    </source>
</evidence>
<dbReference type="Gene3D" id="3.20.20.70">
    <property type="entry name" value="Aldolase class I"/>
    <property type="match status" value="1"/>
</dbReference>
<dbReference type="GO" id="GO:0008840">
    <property type="term" value="F:4-hydroxy-tetrahydrodipicolinate synthase activity"/>
    <property type="evidence" value="ECO:0007669"/>
    <property type="project" value="UniProtKB-UniRule"/>
</dbReference>
<evidence type="ECO:0000256" key="12">
    <source>
        <dbReference type="HAMAP-Rule" id="MF_00418"/>
    </source>
</evidence>
<evidence type="ECO:0000256" key="11">
    <source>
        <dbReference type="ARBA" id="ARBA00047836"/>
    </source>
</evidence>
<dbReference type="GO" id="GO:0019877">
    <property type="term" value="P:diaminopimelate biosynthetic process"/>
    <property type="evidence" value="ECO:0007669"/>
    <property type="project" value="UniProtKB-UniRule"/>
</dbReference>
<dbReference type="HAMAP" id="MF_00418">
    <property type="entry name" value="DapA"/>
    <property type="match status" value="1"/>
</dbReference>
<comment type="subcellular location">
    <subcellularLocation>
        <location evidence="12">Cytoplasm</location>
    </subcellularLocation>
</comment>
<dbReference type="PROSITE" id="PS00666">
    <property type="entry name" value="DHDPS_2"/>
    <property type="match status" value="1"/>
</dbReference>